<proteinExistence type="predicted"/>
<evidence type="ECO:0000259" key="3">
    <source>
        <dbReference type="Pfam" id="PF07331"/>
    </source>
</evidence>
<keyword evidence="2" id="KW-1133">Transmembrane helix</keyword>
<evidence type="ECO:0000256" key="1">
    <source>
        <dbReference type="SAM" id="MobiDB-lite"/>
    </source>
</evidence>
<dbReference type="EMBL" id="QUMQ01000001">
    <property type="protein sequence ID" value="REG00846.1"/>
    <property type="molecule type" value="Genomic_DNA"/>
</dbReference>
<sequence>MTQPATPRTSDPPPPADADGPGQVEASPLAGLAAGLVLVAAGVALFVRALLVGADRGITLGGPTSAPIVVTGLWVVVAVAYLVTRIAAWRRRVPRPAAARPTWRVPILLMVLLVAYAFVLKYTAVGYVLATVLFYVGSAQLLSTRPLREVIVRDTIVGVVLSLTIYLSFTKLLGIVLPAGVLPL</sequence>
<feature type="transmembrane region" description="Helical" evidence="2">
    <location>
        <begin position="103"/>
        <end position="119"/>
    </location>
</feature>
<feature type="region of interest" description="Disordered" evidence="1">
    <location>
        <begin position="1"/>
        <end position="22"/>
    </location>
</feature>
<name>A0A3D9ZUH1_9ACTN</name>
<gene>
    <name evidence="4" type="ORF">DFJ67_6903</name>
</gene>
<evidence type="ECO:0000256" key="2">
    <source>
        <dbReference type="SAM" id="Phobius"/>
    </source>
</evidence>
<accession>A0A3D9ZUH1</accession>
<keyword evidence="5" id="KW-1185">Reference proteome</keyword>
<evidence type="ECO:0000313" key="4">
    <source>
        <dbReference type="EMBL" id="REG00846.1"/>
    </source>
</evidence>
<feature type="transmembrane region" description="Helical" evidence="2">
    <location>
        <begin position="64"/>
        <end position="83"/>
    </location>
</feature>
<reference evidence="4 5" key="1">
    <citation type="submission" date="2018-08" db="EMBL/GenBank/DDBJ databases">
        <title>Sequencing the genomes of 1000 actinobacteria strains.</title>
        <authorList>
            <person name="Klenk H.-P."/>
        </authorList>
    </citation>
    <scope>NUCLEOTIDE SEQUENCE [LARGE SCALE GENOMIC DNA]</scope>
    <source>
        <strain evidence="4 5">DSM 44099</strain>
    </source>
</reference>
<organism evidence="4 5">
    <name type="scientific">Asanoa ferruginea</name>
    <dbReference type="NCBI Taxonomy" id="53367"/>
    <lineage>
        <taxon>Bacteria</taxon>
        <taxon>Bacillati</taxon>
        <taxon>Actinomycetota</taxon>
        <taxon>Actinomycetes</taxon>
        <taxon>Micromonosporales</taxon>
        <taxon>Micromonosporaceae</taxon>
        <taxon>Asanoa</taxon>
    </lineage>
</organism>
<protein>
    <submittedName>
        <fullName evidence="4">Putative tricarboxylic transport membrane protein</fullName>
    </submittedName>
</protein>
<dbReference type="Pfam" id="PF07331">
    <property type="entry name" value="TctB"/>
    <property type="match status" value="1"/>
</dbReference>
<feature type="domain" description="DUF1468" evidence="3">
    <location>
        <begin position="33"/>
        <end position="178"/>
    </location>
</feature>
<comment type="caution">
    <text evidence="4">The sequence shown here is derived from an EMBL/GenBank/DDBJ whole genome shotgun (WGS) entry which is preliminary data.</text>
</comment>
<keyword evidence="2" id="KW-0472">Membrane</keyword>
<feature type="transmembrane region" description="Helical" evidence="2">
    <location>
        <begin position="125"/>
        <end position="143"/>
    </location>
</feature>
<feature type="transmembrane region" description="Helical" evidence="2">
    <location>
        <begin position="29"/>
        <end position="52"/>
    </location>
</feature>
<dbReference type="Proteomes" id="UP000256913">
    <property type="component" value="Unassembled WGS sequence"/>
</dbReference>
<keyword evidence="2" id="KW-0812">Transmembrane</keyword>
<dbReference type="InterPro" id="IPR009936">
    <property type="entry name" value="DUF1468"/>
</dbReference>
<feature type="transmembrane region" description="Helical" evidence="2">
    <location>
        <begin position="155"/>
        <end position="181"/>
    </location>
</feature>
<evidence type="ECO:0000313" key="5">
    <source>
        <dbReference type="Proteomes" id="UP000256913"/>
    </source>
</evidence>
<dbReference type="RefSeq" id="WP_170216104.1">
    <property type="nucleotide sequence ID" value="NZ_BONB01000009.1"/>
</dbReference>
<dbReference type="AlphaFoldDB" id="A0A3D9ZUH1"/>